<organism evidence="2 3">
    <name type="scientific">Porites evermanni</name>
    <dbReference type="NCBI Taxonomy" id="104178"/>
    <lineage>
        <taxon>Eukaryota</taxon>
        <taxon>Metazoa</taxon>
        <taxon>Cnidaria</taxon>
        <taxon>Anthozoa</taxon>
        <taxon>Hexacorallia</taxon>
        <taxon>Scleractinia</taxon>
        <taxon>Fungiina</taxon>
        <taxon>Poritidae</taxon>
        <taxon>Porites</taxon>
    </lineage>
</organism>
<proteinExistence type="predicted"/>
<feature type="region of interest" description="Disordered" evidence="1">
    <location>
        <begin position="62"/>
        <end position="81"/>
    </location>
</feature>
<gene>
    <name evidence="2" type="ORF">PEVE_00011959</name>
</gene>
<dbReference type="EMBL" id="CALNXI010001874">
    <property type="protein sequence ID" value="CAH3178765.1"/>
    <property type="molecule type" value="Genomic_DNA"/>
</dbReference>
<reference evidence="2 3" key="1">
    <citation type="submission" date="2022-05" db="EMBL/GenBank/DDBJ databases">
        <authorList>
            <consortium name="Genoscope - CEA"/>
            <person name="William W."/>
        </authorList>
    </citation>
    <scope>NUCLEOTIDE SEQUENCE [LARGE SCALE GENOMIC DNA]</scope>
</reference>
<accession>A0ABN8RH81</accession>
<sequence>MSQDIQKQFGVIIPVGSALCVPCRKKHKKKVDDSESWLRQEESEKNLRATDLITEQENFGFTPRVTHGSAHNSGEAQSSSELGLVLECPEPACARTFRSVEEMEKYLSVGQHTESMYDTQTRLG</sequence>
<keyword evidence="3" id="KW-1185">Reference proteome</keyword>
<comment type="caution">
    <text evidence="2">The sequence shown here is derived from an EMBL/GenBank/DDBJ whole genome shotgun (WGS) entry which is preliminary data.</text>
</comment>
<name>A0ABN8RH81_9CNID</name>
<protein>
    <recommendedName>
        <fullName evidence="4">C2H2-type domain-containing protein</fullName>
    </recommendedName>
</protein>
<evidence type="ECO:0000256" key="1">
    <source>
        <dbReference type="SAM" id="MobiDB-lite"/>
    </source>
</evidence>
<feature type="compositionally biased region" description="Polar residues" evidence="1">
    <location>
        <begin position="69"/>
        <end position="81"/>
    </location>
</feature>
<evidence type="ECO:0000313" key="3">
    <source>
        <dbReference type="Proteomes" id="UP001159427"/>
    </source>
</evidence>
<evidence type="ECO:0000313" key="2">
    <source>
        <dbReference type="EMBL" id="CAH3178765.1"/>
    </source>
</evidence>
<evidence type="ECO:0008006" key="4">
    <source>
        <dbReference type="Google" id="ProtNLM"/>
    </source>
</evidence>
<dbReference type="Proteomes" id="UP001159427">
    <property type="component" value="Unassembled WGS sequence"/>
</dbReference>